<accession>A0A7J7HTI8</accession>
<evidence type="ECO:0000313" key="1">
    <source>
        <dbReference type="EMBL" id="KAF5955581.1"/>
    </source>
</evidence>
<dbReference type="AlphaFoldDB" id="A0A7J7HTI8"/>
<gene>
    <name evidence="1" type="ORF">HYC85_008437</name>
</gene>
<protein>
    <submittedName>
        <fullName evidence="1">Uncharacterized protein</fullName>
    </submittedName>
</protein>
<evidence type="ECO:0000313" key="2">
    <source>
        <dbReference type="Proteomes" id="UP000593564"/>
    </source>
</evidence>
<reference evidence="1 2" key="2">
    <citation type="submission" date="2020-07" db="EMBL/GenBank/DDBJ databases">
        <title>Genome assembly of wild tea tree DASZ reveals pedigree and selection history of tea varieties.</title>
        <authorList>
            <person name="Zhang W."/>
        </authorList>
    </citation>
    <scope>NUCLEOTIDE SEQUENCE [LARGE SCALE GENOMIC DNA]</scope>
    <source>
        <strain evidence="2">cv. G240</strain>
        <tissue evidence="1">Leaf</tissue>
    </source>
</reference>
<reference evidence="2" key="1">
    <citation type="journal article" date="2020" name="Nat. Commun.">
        <title>Genome assembly of wild tea tree DASZ reveals pedigree and selection history of tea varieties.</title>
        <authorList>
            <person name="Zhang W."/>
            <person name="Zhang Y."/>
            <person name="Qiu H."/>
            <person name="Guo Y."/>
            <person name="Wan H."/>
            <person name="Zhang X."/>
            <person name="Scossa F."/>
            <person name="Alseekh S."/>
            <person name="Zhang Q."/>
            <person name="Wang P."/>
            <person name="Xu L."/>
            <person name="Schmidt M.H."/>
            <person name="Jia X."/>
            <person name="Li D."/>
            <person name="Zhu A."/>
            <person name="Guo F."/>
            <person name="Chen W."/>
            <person name="Ni D."/>
            <person name="Usadel B."/>
            <person name="Fernie A.R."/>
            <person name="Wen W."/>
        </authorList>
    </citation>
    <scope>NUCLEOTIDE SEQUENCE [LARGE SCALE GENOMIC DNA]</scope>
    <source>
        <strain evidence="2">cv. G240</strain>
    </source>
</reference>
<comment type="caution">
    <text evidence="1">The sequence shown here is derived from an EMBL/GenBank/DDBJ whole genome shotgun (WGS) entry which is preliminary data.</text>
</comment>
<dbReference type="EMBL" id="JACBKZ010000003">
    <property type="protein sequence ID" value="KAF5955581.1"/>
    <property type="molecule type" value="Genomic_DNA"/>
</dbReference>
<sequence length="51" mass="6128">MTNAYSHLPTNMYMFVCILTRKGSWHWRDLRMDFQVSDELYLEFGRAGPEL</sequence>
<organism evidence="1 2">
    <name type="scientific">Camellia sinensis</name>
    <name type="common">Tea plant</name>
    <name type="synonym">Thea sinensis</name>
    <dbReference type="NCBI Taxonomy" id="4442"/>
    <lineage>
        <taxon>Eukaryota</taxon>
        <taxon>Viridiplantae</taxon>
        <taxon>Streptophyta</taxon>
        <taxon>Embryophyta</taxon>
        <taxon>Tracheophyta</taxon>
        <taxon>Spermatophyta</taxon>
        <taxon>Magnoliopsida</taxon>
        <taxon>eudicotyledons</taxon>
        <taxon>Gunneridae</taxon>
        <taxon>Pentapetalae</taxon>
        <taxon>asterids</taxon>
        <taxon>Ericales</taxon>
        <taxon>Theaceae</taxon>
        <taxon>Camellia</taxon>
    </lineage>
</organism>
<proteinExistence type="predicted"/>
<keyword evidence="2" id="KW-1185">Reference proteome</keyword>
<dbReference type="Proteomes" id="UP000593564">
    <property type="component" value="Unassembled WGS sequence"/>
</dbReference>
<name>A0A7J7HTI8_CAMSI</name>